<dbReference type="Pfam" id="PF16215">
    <property type="entry name" value="DUF4876"/>
    <property type="match status" value="1"/>
</dbReference>
<dbReference type="RefSeq" id="WP_183306279.1">
    <property type="nucleotide sequence ID" value="NZ_JACIEP010000003.1"/>
</dbReference>
<feature type="chain" id="PRO_5032984681" description="DUF4876 domain-containing protein" evidence="1">
    <location>
        <begin position="21"/>
        <end position="443"/>
    </location>
</feature>
<organism evidence="2 3">
    <name type="scientific">Dysgonomonas hofstadii</name>
    <dbReference type="NCBI Taxonomy" id="637886"/>
    <lineage>
        <taxon>Bacteria</taxon>
        <taxon>Pseudomonadati</taxon>
        <taxon>Bacteroidota</taxon>
        <taxon>Bacteroidia</taxon>
        <taxon>Bacteroidales</taxon>
        <taxon>Dysgonomonadaceae</taxon>
        <taxon>Dysgonomonas</taxon>
    </lineage>
</organism>
<dbReference type="AlphaFoldDB" id="A0A840CS44"/>
<evidence type="ECO:0000256" key="1">
    <source>
        <dbReference type="SAM" id="SignalP"/>
    </source>
</evidence>
<accession>A0A840CS44</accession>
<protein>
    <recommendedName>
        <fullName evidence="4">DUF4876 domain-containing protein</fullName>
    </recommendedName>
</protein>
<evidence type="ECO:0008006" key="4">
    <source>
        <dbReference type="Google" id="ProtNLM"/>
    </source>
</evidence>
<name>A0A840CS44_9BACT</name>
<keyword evidence="3" id="KW-1185">Reference proteome</keyword>
<dbReference type="Proteomes" id="UP000555103">
    <property type="component" value="Unassembled WGS sequence"/>
</dbReference>
<evidence type="ECO:0000313" key="3">
    <source>
        <dbReference type="Proteomes" id="UP000555103"/>
    </source>
</evidence>
<proteinExistence type="predicted"/>
<evidence type="ECO:0000313" key="2">
    <source>
        <dbReference type="EMBL" id="MBB4035352.1"/>
    </source>
</evidence>
<gene>
    <name evidence="2" type="ORF">GGR21_001241</name>
</gene>
<dbReference type="InterPro" id="IPR032627">
    <property type="entry name" value="DUF4876"/>
</dbReference>
<reference evidence="2 3" key="1">
    <citation type="submission" date="2020-08" db="EMBL/GenBank/DDBJ databases">
        <title>Genomic Encyclopedia of Type Strains, Phase IV (KMG-IV): sequencing the most valuable type-strain genomes for metagenomic binning, comparative biology and taxonomic classification.</title>
        <authorList>
            <person name="Goeker M."/>
        </authorList>
    </citation>
    <scope>NUCLEOTIDE SEQUENCE [LARGE SCALE GENOMIC DNA]</scope>
    <source>
        <strain evidence="2 3">DSM 104969</strain>
    </source>
</reference>
<comment type="caution">
    <text evidence="2">The sequence shown here is derived from an EMBL/GenBank/DDBJ whole genome shotgun (WGS) entry which is preliminary data.</text>
</comment>
<sequence length="443" mass="48221">MKKYLFFLLLGSLLFCYSCSDDDNGGDDYKTYNVNVKLNYPSESEFSSQKDILVTLTGSTGTVFEAKTDEEGKATFTVVAGVYTISATDVRSSSGVGYSLTGSKNSYSIGADWNSETIVELNLTLSKVGGVVFKEVYPGGCQKDDGSGAYAFDQYVVLTNNSDIPIDISRLALACVNPWNSNAANKDYVDGVLFYEAENWIPAGMAIWYFSSSKELAPGEDIVIALNNAIDNTITFSNSINFANSKYYCTYDPESGFNHTSYYSAPSAEISSSHYLKALRVSQGSAWVGSQTSPAFFIFIPDEETTLQAFNDDASLTDNYGGSASQARKKVPVEWIVDGMEVFTSAATSNSKRLTGGVDAGFVNFTSKQGYTLYRNVDKEATEARADNADKLVYNYGFGTTDSTDPSGIDAEASIKNGARIIYKDTNNSTNDFHQRSRASLRD</sequence>
<keyword evidence="1" id="KW-0732">Signal</keyword>
<feature type="signal peptide" evidence="1">
    <location>
        <begin position="1"/>
        <end position="20"/>
    </location>
</feature>
<dbReference type="EMBL" id="JACIEP010000003">
    <property type="protein sequence ID" value="MBB4035352.1"/>
    <property type="molecule type" value="Genomic_DNA"/>
</dbReference>